<sequence>MDDHGEDFVERWIGINEKDLTAETMITFIEPFEKLKNLIILKMILALCDSNTSAKDERTQLIDLIPRCNEFGEVNTNRIVTLMKISQGFIELKDPWPIVLIKAIVQLIPHLDSSVQEVGTSNVFIKWSINLGWANVVISWSINLGWAMVQSCKVVVAEVFALILTKIEFLKSFDLQ</sequence>
<evidence type="ECO:0000313" key="2">
    <source>
        <dbReference type="Proteomes" id="UP000596661"/>
    </source>
</evidence>
<name>A0A803PQ64_CANSA</name>
<dbReference type="EnsemblPlants" id="evm.model.05.37">
    <property type="protein sequence ID" value="cds.evm.model.05.37"/>
    <property type="gene ID" value="evm.TU.05.37"/>
</dbReference>
<dbReference type="Gramene" id="evm.model.05.37">
    <property type="protein sequence ID" value="cds.evm.model.05.37"/>
    <property type="gene ID" value="evm.TU.05.37"/>
</dbReference>
<keyword evidence="2" id="KW-1185">Reference proteome</keyword>
<evidence type="ECO:0000313" key="1">
    <source>
        <dbReference type="EnsemblPlants" id="cds.evm.model.05.37"/>
    </source>
</evidence>
<dbReference type="AlphaFoldDB" id="A0A803PQ64"/>
<reference evidence="1" key="1">
    <citation type="submission" date="2018-11" db="EMBL/GenBank/DDBJ databases">
        <authorList>
            <person name="Grassa J C."/>
        </authorList>
    </citation>
    <scope>NUCLEOTIDE SEQUENCE [LARGE SCALE GENOMIC DNA]</scope>
</reference>
<protein>
    <submittedName>
        <fullName evidence="1">Uncharacterized protein</fullName>
    </submittedName>
</protein>
<reference evidence="1" key="2">
    <citation type="submission" date="2021-03" db="UniProtKB">
        <authorList>
            <consortium name="EnsemblPlants"/>
        </authorList>
    </citation>
    <scope>IDENTIFICATION</scope>
</reference>
<dbReference type="Proteomes" id="UP000596661">
    <property type="component" value="Chromosome 5"/>
</dbReference>
<organism evidence="1 2">
    <name type="scientific">Cannabis sativa</name>
    <name type="common">Hemp</name>
    <name type="synonym">Marijuana</name>
    <dbReference type="NCBI Taxonomy" id="3483"/>
    <lineage>
        <taxon>Eukaryota</taxon>
        <taxon>Viridiplantae</taxon>
        <taxon>Streptophyta</taxon>
        <taxon>Embryophyta</taxon>
        <taxon>Tracheophyta</taxon>
        <taxon>Spermatophyta</taxon>
        <taxon>Magnoliopsida</taxon>
        <taxon>eudicotyledons</taxon>
        <taxon>Gunneridae</taxon>
        <taxon>Pentapetalae</taxon>
        <taxon>rosids</taxon>
        <taxon>fabids</taxon>
        <taxon>Rosales</taxon>
        <taxon>Cannabaceae</taxon>
        <taxon>Cannabis</taxon>
    </lineage>
</organism>
<proteinExistence type="predicted"/>
<accession>A0A803PQ64</accession>
<dbReference type="EMBL" id="UZAU01000409">
    <property type="status" value="NOT_ANNOTATED_CDS"/>
    <property type="molecule type" value="Genomic_DNA"/>
</dbReference>